<keyword evidence="1" id="KW-0472">Membrane</keyword>
<feature type="transmembrane region" description="Helical" evidence="1">
    <location>
        <begin position="63"/>
        <end position="82"/>
    </location>
</feature>
<comment type="caution">
    <text evidence="2">The sequence shown here is derived from an EMBL/GenBank/DDBJ whole genome shotgun (WGS) entry which is preliminary data.</text>
</comment>
<proteinExistence type="predicted"/>
<gene>
    <name evidence="2" type="ORF">ACFFF8_03320</name>
</gene>
<keyword evidence="1" id="KW-1133">Transmembrane helix</keyword>
<dbReference type="RefSeq" id="WP_267220015.1">
    <property type="nucleotide sequence ID" value="NZ_JAPCWC010000006.1"/>
</dbReference>
<organism evidence="2 3">
    <name type="scientific">Novosphingobium clariflavum</name>
    <dbReference type="NCBI Taxonomy" id="2029884"/>
    <lineage>
        <taxon>Bacteria</taxon>
        <taxon>Pseudomonadati</taxon>
        <taxon>Pseudomonadota</taxon>
        <taxon>Alphaproteobacteria</taxon>
        <taxon>Sphingomonadales</taxon>
        <taxon>Sphingomonadaceae</taxon>
        <taxon>Novosphingobium</taxon>
    </lineage>
</organism>
<keyword evidence="3" id="KW-1185">Reference proteome</keyword>
<sequence length="169" mass="18811">MFLLSARAYLQHGVFVLLFLLAMRRGAAPERIISATILGMLVVDRMFHLFVGIQPMLMLGVNFAHLAIDVIGFAAFLVVALGANRVYPLWIAGSQLIALFSHVYPALAKMVSGQAYVVMNIMPSYVQMIALALGLAAHMRRQKRLGSYPSWRRSWLLSRASARRRLPAV</sequence>
<feature type="transmembrane region" description="Helical" evidence="1">
    <location>
        <begin position="113"/>
        <end position="137"/>
    </location>
</feature>
<dbReference type="Proteomes" id="UP001589858">
    <property type="component" value="Unassembled WGS sequence"/>
</dbReference>
<feature type="transmembrane region" description="Helical" evidence="1">
    <location>
        <begin position="89"/>
        <end position="107"/>
    </location>
</feature>
<keyword evidence="1" id="KW-0812">Transmembrane</keyword>
<protein>
    <submittedName>
        <fullName evidence="2">Uncharacterized protein</fullName>
    </submittedName>
</protein>
<reference evidence="2 3" key="1">
    <citation type="submission" date="2024-09" db="EMBL/GenBank/DDBJ databases">
        <authorList>
            <person name="Sun Q."/>
            <person name="Mori K."/>
        </authorList>
    </citation>
    <scope>NUCLEOTIDE SEQUENCE [LARGE SCALE GENOMIC DNA]</scope>
    <source>
        <strain evidence="2 3">CICC 11035S</strain>
    </source>
</reference>
<evidence type="ECO:0000313" key="2">
    <source>
        <dbReference type="EMBL" id="MFC0683619.1"/>
    </source>
</evidence>
<evidence type="ECO:0000256" key="1">
    <source>
        <dbReference type="SAM" id="Phobius"/>
    </source>
</evidence>
<dbReference type="EMBL" id="JBHLTM010000016">
    <property type="protein sequence ID" value="MFC0683619.1"/>
    <property type="molecule type" value="Genomic_DNA"/>
</dbReference>
<evidence type="ECO:0000313" key="3">
    <source>
        <dbReference type="Proteomes" id="UP001589858"/>
    </source>
</evidence>
<name>A0ABV6S488_9SPHN</name>
<accession>A0ABV6S488</accession>